<dbReference type="PANTHER" id="PTHR35971">
    <property type="entry name" value="SI:DKEY-31G6.6"/>
    <property type="match status" value="1"/>
</dbReference>
<dbReference type="GO" id="GO:0005737">
    <property type="term" value="C:cytoplasm"/>
    <property type="evidence" value="ECO:0007669"/>
    <property type="project" value="UniProtKB-SubCell"/>
</dbReference>
<evidence type="ECO:0000256" key="6">
    <source>
        <dbReference type="ARBA" id="ARBA00023319"/>
    </source>
</evidence>
<feature type="domain" description="Ig-like" evidence="8">
    <location>
        <begin position="127"/>
        <end position="212"/>
    </location>
</feature>
<evidence type="ECO:0000313" key="9">
    <source>
        <dbReference type="EMBL" id="KAF5922542.1"/>
    </source>
</evidence>
<feature type="compositionally biased region" description="Pro residues" evidence="7">
    <location>
        <begin position="251"/>
        <end position="264"/>
    </location>
</feature>
<evidence type="ECO:0000256" key="2">
    <source>
        <dbReference type="ARBA" id="ARBA00022490"/>
    </source>
</evidence>
<keyword evidence="10" id="KW-1185">Reference proteome</keyword>
<dbReference type="FunFam" id="2.60.40.10:FF:001210">
    <property type="entry name" value="Obscurin like 1"/>
    <property type="match status" value="1"/>
</dbReference>
<dbReference type="Pfam" id="PF07679">
    <property type="entry name" value="I-set"/>
    <property type="match status" value="2"/>
</dbReference>
<dbReference type="InterPro" id="IPR052385">
    <property type="entry name" value="Obscurin/Obscurin-like_Reg"/>
</dbReference>
<dbReference type="AlphaFoldDB" id="A0A7J7F3B2"/>
<feature type="region of interest" description="Disordered" evidence="7">
    <location>
        <begin position="279"/>
        <end position="302"/>
    </location>
</feature>
<keyword evidence="4" id="KW-0677">Repeat</keyword>
<dbReference type="FunFam" id="2.60.40.10:FF:000211">
    <property type="entry name" value="Obscurin-like protein 1"/>
    <property type="match status" value="1"/>
</dbReference>
<keyword evidence="5" id="KW-1015">Disulfide bond</keyword>
<keyword evidence="6" id="KW-0393">Immunoglobulin domain</keyword>
<dbReference type="InterPro" id="IPR013098">
    <property type="entry name" value="Ig_I-set"/>
</dbReference>
<comment type="subcellular location">
    <subcellularLocation>
        <location evidence="1">Cytoplasm</location>
    </subcellularLocation>
</comment>
<evidence type="ECO:0000256" key="4">
    <source>
        <dbReference type="ARBA" id="ARBA00022737"/>
    </source>
</evidence>
<dbReference type="InterPro" id="IPR007110">
    <property type="entry name" value="Ig-like_dom"/>
</dbReference>
<feature type="compositionally biased region" description="Low complexity" evidence="7">
    <location>
        <begin position="19"/>
        <end position="30"/>
    </location>
</feature>
<dbReference type="Proteomes" id="UP000551758">
    <property type="component" value="Unassembled WGS sequence"/>
</dbReference>
<keyword evidence="3" id="KW-0597">Phosphoprotein</keyword>
<dbReference type="InterPro" id="IPR003599">
    <property type="entry name" value="Ig_sub"/>
</dbReference>
<organism evidence="9 10">
    <name type="scientific">Diceros bicornis minor</name>
    <name type="common">South-central black rhinoceros</name>
    <dbReference type="NCBI Taxonomy" id="77932"/>
    <lineage>
        <taxon>Eukaryota</taxon>
        <taxon>Metazoa</taxon>
        <taxon>Chordata</taxon>
        <taxon>Craniata</taxon>
        <taxon>Vertebrata</taxon>
        <taxon>Euteleostomi</taxon>
        <taxon>Mammalia</taxon>
        <taxon>Eutheria</taxon>
        <taxon>Laurasiatheria</taxon>
        <taxon>Perissodactyla</taxon>
        <taxon>Rhinocerotidae</taxon>
        <taxon>Diceros</taxon>
    </lineage>
</organism>
<evidence type="ECO:0000256" key="5">
    <source>
        <dbReference type="ARBA" id="ARBA00023157"/>
    </source>
</evidence>
<dbReference type="SMART" id="SM00409">
    <property type="entry name" value="IG"/>
    <property type="match status" value="2"/>
</dbReference>
<evidence type="ECO:0000256" key="1">
    <source>
        <dbReference type="ARBA" id="ARBA00004496"/>
    </source>
</evidence>
<evidence type="ECO:0000259" key="8">
    <source>
        <dbReference type="PROSITE" id="PS50835"/>
    </source>
</evidence>
<name>A0A7J7F3B2_DICBM</name>
<dbReference type="Gene3D" id="2.60.40.10">
    <property type="entry name" value="Immunoglobulins"/>
    <property type="match status" value="2"/>
</dbReference>
<dbReference type="SUPFAM" id="SSF48726">
    <property type="entry name" value="Immunoglobulin"/>
    <property type="match status" value="2"/>
</dbReference>
<feature type="region of interest" description="Disordered" evidence="7">
    <location>
        <begin position="1"/>
        <end position="35"/>
    </location>
</feature>
<proteinExistence type="predicted"/>
<dbReference type="InterPro" id="IPR036179">
    <property type="entry name" value="Ig-like_dom_sf"/>
</dbReference>
<comment type="caution">
    <text evidence="9">The sequence shown here is derived from an EMBL/GenBank/DDBJ whole genome shotgun (WGS) entry which is preliminary data.</text>
</comment>
<protein>
    <recommendedName>
        <fullName evidence="8">Ig-like domain-containing protein</fullName>
    </recommendedName>
</protein>
<reference evidence="9 10" key="1">
    <citation type="journal article" date="2020" name="Mol. Biol. Evol.">
        <title>Interspecific Gene Flow and the Evolution of Specialization in Black and White Rhinoceros.</title>
        <authorList>
            <person name="Moodley Y."/>
            <person name="Westbury M.V."/>
            <person name="Russo I.M."/>
            <person name="Gopalakrishnan S."/>
            <person name="Rakotoarivelo A."/>
            <person name="Olsen R.A."/>
            <person name="Prost S."/>
            <person name="Tunstall T."/>
            <person name="Ryder O.A."/>
            <person name="Dalen L."/>
            <person name="Bruford M.W."/>
        </authorList>
    </citation>
    <scope>NUCLEOTIDE SEQUENCE [LARGE SCALE GENOMIC DNA]</scope>
    <source>
        <strain evidence="9">SBR-YM</strain>
        <tissue evidence="9">Skin</tissue>
    </source>
</reference>
<gene>
    <name evidence="9" type="ORF">HPG69_017915</name>
</gene>
<dbReference type="InterPro" id="IPR013783">
    <property type="entry name" value="Ig-like_fold"/>
</dbReference>
<sequence>MGVRDGAGRAKGCVSPQKLLPRTPSSSLSPHLPPPARQLRVLRPLEDVTVIEGGSATFQLELSQEGVTGEWARGGVRLQPGPKCRIRAEGHAHHLVLSGLGLADSGCIAFTADSLRCAARLTVREAPVTIVRGPQDLEVTEGNTATFECELSQALADVTWEKDGRPLTPSPRLRLQALGTRRLLQLRRCGPSDAGTYSCAVGTARAGPVRLTVLGGYGALPGPGTSLGTSLGTDSAGFQGEGRAVGVAGCAPPPPRPADAPAPPQSARCRCSPSCSRCAPAKATAPRSSAPCRRSTSAGAGS</sequence>
<evidence type="ECO:0000313" key="10">
    <source>
        <dbReference type="Proteomes" id="UP000551758"/>
    </source>
</evidence>
<dbReference type="InterPro" id="IPR003598">
    <property type="entry name" value="Ig_sub2"/>
</dbReference>
<evidence type="ECO:0000256" key="7">
    <source>
        <dbReference type="SAM" id="MobiDB-lite"/>
    </source>
</evidence>
<evidence type="ECO:0000256" key="3">
    <source>
        <dbReference type="ARBA" id="ARBA00022553"/>
    </source>
</evidence>
<dbReference type="PANTHER" id="PTHR35971:SF6">
    <property type="entry name" value="OBSCURIN-LIKE PROTEIN 1"/>
    <property type="match status" value="1"/>
</dbReference>
<dbReference type="SMART" id="SM00408">
    <property type="entry name" value="IGc2"/>
    <property type="match status" value="1"/>
</dbReference>
<dbReference type="PROSITE" id="PS50835">
    <property type="entry name" value="IG_LIKE"/>
    <property type="match status" value="1"/>
</dbReference>
<accession>A0A7J7F3B2</accession>
<keyword evidence="2" id="KW-0963">Cytoplasm</keyword>
<feature type="region of interest" description="Disordered" evidence="7">
    <location>
        <begin position="246"/>
        <end position="267"/>
    </location>
</feature>
<dbReference type="EMBL" id="JACDTQ010001428">
    <property type="protein sequence ID" value="KAF5922542.1"/>
    <property type="molecule type" value="Genomic_DNA"/>
</dbReference>